<organism evidence="2">
    <name type="scientific">Zea mays</name>
    <name type="common">Maize</name>
    <dbReference type="NCBI Taxonomy" id="4577"/>
    <lineage>
        <taxon>Eukaryota</taxon>
        <taxon>Viridiplantae</taxon>
        <taxon>Streptophyta</taxon>
        <taxon>Embryophyta</taxon>
        <taxon>Tracheophyta</taxon>
        <taxon>Spermatophyta</taxon>
        <taxon>Magnoliopsida</taxon>
        <taxon>Liliopsida</taxon>
        <taxon>Poales</taxon>
        <taxon>Poaceae</taxon>
        <taxon>PACMAD clade</taxon>
        <taxon>Panicoideae</taxon>
        <taxon>Andropogonodae</taxon>
        <taxon>Andropogoneae</taxon>
        <taxon>Tripsacinae</taxon>
        <taxon>Zea</taxon>
    </lineage>
</organism>
<feature type="compositionally biased region" description="Low complexity" evidence="1">
    <location>
        <begin position="61"/>
        <end position="70"/>
    </location>
</feature>
<name>A0A1D6N4E5_MAIZE</name>
<evidence type="ECO:0000313" key="2">
    <source>
        <dbReference type="EMBL" id="ONM35525.1"/>
    </source>
</evidence>
<evidence type="ECO:0000256" key="1">
    <source>
        <dbReference type="SAM" id="MobiDB-lite"/>
    </source>
</evidence>
<dbReference type="EMBL" id="CM007649">
    <property type="protein sequence ID" value="ONM35525.1"/>
    <property type="molecule type" value="Genomic_DNA"/>
</dbReference>
<accession>A0A1D6N4E5</accession>
<feature type="region of interest" description="Disordered" evidence="1">
    <location>
        <begin position="45"/>
        <end position="130"/>
    </location>
</feature>
<dbReference type="GO" id="GO:0016567">
    <property type="term" value="P:protein ubiquitination"/>
    <property type="evidence" value="ECO:0007669"/>
    <property type="project" value="UniProtKB-UniPathway"/>
</dbReference>
<reference evidence="2" key="1">
    <citation type="submission" date="2015-12" db="EMBL/GenBank/DDBJ databases">
        <title>Update maize B73 reference genome by single molecule sequencing technologies.</title>
        <authorList>
            <consortium name="Maize Genome Sequencing Project"/>
            <person name="Ware D."/>
        </authorList>
    </citation>
    <scope>NUCLEOTIDE SEQUENCE [LARGE SCALE GENOMIC DNA]</scope>
    <source>
        <tissue evidence="2">Seedling</tissue>
    </source>
</reference>
<proteinExistence type="predicted"/>
<sequence length="188" mass="20181">MLFHKIVMAEFKIGRLDGQPPRVRNVPIAVTPEGFWCCPSQAALHKTTKSPNQQGRPRGGASPAPSKASSVQRVPTISLEKRAQSTPTRSRTNSDEQVCPPANVVAAPDPSKAVPAPAPEKRPKQPKISVGFGQLGTSGLKVVLHGMEGVAVKMIVHKSILAENSTFLPIESRGSLRCHALKCQIVRM</sequence>
<protein>
    <submittedName>
        <fullName evidence="2">H-BTB1-Bric-a-Brac Tramtrack Broad Complex BTB domain with H family conserved sequence expressed</fullName>
    </submittedName>
</protein>
<dbReference type="InParanoid" id="A0A1D6N4E5"/>
<gene>
    <name evidence="2" type="ORF">ZEAMMB73_Zm00001d042489</name>
</gene>
<dbReference type="UniPathway" id="UPA00143"/>
<dbReference type="PaxDb" id="4577-GRMZM2G176570_P02"/>
<dbReference type="AlphaFoldDB" id="A0A1D6N4E5"/>
<dbReference type="eggNOG" id="KOG3259">
    <property type="taxonomic scope" value="Eukaryota"/>
</dbReference>